<proteinExistence type="predicted"/>
<dbReference type="GO" id="GO:0005388">
    <property type="term" value="F:P-type calcium transporter activity"/>
    <property type="evidence" value="ECO:0007669"/>
    <property type="project" value="UniProtKB-EC"/>
</dbReference>
<dbReference type="SFLD" id="SFLDF00027">
    <property type="entry name" value="p-type_atpase"/>
    <property type="match status" value="1"/>
</dbReference>
<keyword evidence="9" id="KW-0460">Magnesium</keyword>
<dbReference type="FunFam" id="1.20.1110.10:FF:000123">
    <property type="match status" value="1"/>
</dbReference>
<evidence type="ECO:0000256" key="7">
    <source>
        <dbReference type="ARBA" id="ARBA00022837"/>
    </source>
</evidence>
<dbReference type="SFLD" id="SFLDG00002">
    <property type="entry name" value="C1.7:_P-type_atpase_like"/>
    <property type="match status" value="1"/>
</dbReference>
<keyword evidence="10" id="KW-1278">Translocase</keyword>
<organism evidence="16 17">
    <name type="scientific">Paramecium primaurelia</name>
    <dbReference type="NCBI Taxonomy" id="5886"/>
    <lineage>
        <taxon>Eukaryota</taxon>
        <taxon>Sar</taxon>
        <taxon>Alveolata</taxon>
        <taxon>Ciliophora</taxon>
        <taxon>Intramacronucleata</taxon>
        <taxon>Oligohymenophorea</taxon>
        <taxon>Peniculida</taxon>
        <taxon>Parameciidae</taxon>
        <taxon>Paramecium</taxon>
    </lineage>
</organism>
<dbReference type="AlphaFoldDB" id="A0A8S1MLQ4"/>
<evidence type="ECO:0000256" key="11">
    <source>
        <dbReference type="ARBA" id="ARBA00022989"/>
    </source>
</evidence>
<evidence type="ECO:0000259" key="15">
    <source>
        <dbReference type="SMART" id="SM00831"/>
    </source>
</evidence>
<evidence type="ECO:0000256" key="2">
    <source>
        <dbReference type="ARBA" id="ARBA00012790"/>
    </source>
</evidence>
<feature type="transmembrane region" description="Helical" evidence="14">
    <location>
        <begin position="96"/>
        <end position="115"/>
    </location>
</feature>
<dbReference type="InterPro" id="IPR059000">
    <property type="entry name" value="ATPase_P-type_domA"/>
</dbReference>
<dbReference type="OMA" id="INNIFWE"/>
<feature type="transmembrane region" description="Helical" evidence="14">
    <location>
        <begin position="932"/>
        <end position="951"/>
    </location>
</feature>
<dbReference type="GO" id="GO:0005524">
    <property type="term" value="F:ATP binding"/>
    <property type="evidence" value="ECO:0007669"/>
    <property type="project" value="UniProtKB-KW"/>
</dbReference>
<evidence type="ECO:0000256" key="5">
    <source>
        <dbReference type="ARBA" id="ARBA00022692"/>
    </source>
</evidence>
<evidence type="ECO:0000256" key="10">
    <source>
        <dbReference type="ARBA" id="ARBA00022967"/>
    </source>
</evidence>
<comment type="subcellular location">
    <subcellularLocation>
        <location evidence="1">Membrane</location>
        <topology evidence="1">Multi-pass membrane protein</topology>
    </subcellularLocation>
</comment>
<keyword evidence="7" id="KW-0106">Calcium</keyword>
<evidence type="ECO:0000256" key="9">
    <source>
        <dbReference type="ARBA" id="ARBA00022842"/>
    </source>
</evidence>
<dbReference type="EMBL" id="CAJJDM010000066">
    <property type="protein sequence ID" value="CAD8080579.1"/>
    <property type="molecule type" value="Genomic_DNA"/>
</dbReference>
<keyword evidence="6" id="KW-0547">Nucleotide-binding</keyword>
<reference evidence="16" key="1">
    <citation type="submission" date="2021-01" db="EMBL/GenBank/DDBJ databases">
        <authorList>
            <consortium name="Genoscope - CEA"/>
            <person name="William W."/>
        </authorList>
    </citation>
    <scope>NUCLEOTIDE SEQUENCE</scope>
</reference>
<gene>
    <name evidence="16" type="ORF">PPRIM_AZ9-3.1.T0640028</name>
</gene>
<dbReference type="FunFam" id="2.70.150.10:FF:000014">
    <property type="entry name" value="Calcium-transporting ATPase, putative"/>
    <property type="match status" value="1"/>
</dbReference>
<dbReference type="Pfam" id="PF00690">
    <property type="entry name" value="Cation_ATPase_N"/>
    <property type="match status" value="1"/>
</dbReference>
<evidence type="ECO:0000256" key="1">
    <source>
        <dbReference type="ARBA" id="ARBA00004141"/>
    </source>
</evidence>
<sequence length="1038" mass="114610">MAEIDLTQPFHTYPIDKVVAAVQTNLQKGLTTVEAQARLAKYGPNELEKEEKESIWEKIKEQFEDNLVRILLLAAVISFVISQFEDHEDSHAVPPWVEPCVIFTILILNAAVGIWQDLDAERAIEALKDLQSPHAMVLRDEKWGQIEAKDLVIGDVVEIKQGDRIPADLRMADLKTITLKTDQSILTGEVNPVNKTTDPVLAKDKAAVQDKINFLFSGTLVSNGTAIGIVCNSGMRTEIGKIQKEVQDAAKDKQEDDDPLSKRLDEFGDKLAKYVTYICIICWVMNIGNFSDPAYGGTIMGALYYFKVAVALAVAAIPEGLPAVITTCLALGARRMAKQKAIVRKLPKVQTLGCTTIICSDKTGTLTTNEMCVKELVLLSGLDASTITVFPVEGTSYHPEGKIDGLDAKLVKGNILAGNLNRLCQSMALCNESKLYTDKGRVQRSGLPTEAALKVLVEKIGKYDKSFNGKPTLEAPEQYNEKIVGEFTKRATLEFTRDRKSMSVLASSKNEKGNVLFIKGAPDYLLEKSNMILNSNGDVVPLKAQDKNQLLEIVKKLAEKGLRTLAICIQEECGQLSDYDGPKHPAHNQLIDTNNYKDLENKPIIIGVVALQDPPRPEVKRSIEKCREAGISVIMITGDIKETAQSIAMQIGILHDQSQFPTHSFTGLEFSTMGEEKQKKVLEQVIGKPSGLVFSRTDPSHKRELVKLLTGQLNQIAAMTGDGVNDAPALKQASIGIAMGISGTEVAKEASDMILADDNFATIVRAVEEGRAIYQNMKGFIRYMISSNIGEVVSIFTSSALGIPDGFNSIQLLWVNLVTDGLPATALSFNPPDPDVMQKPPRKHDEPIITEYVFIRYCVIGTYVGLATVFVFVYYYLGYEWAGDGHPVVTFHQLRNWAECHHWEGFKIANFDKYDFSKDPCLYFSWGKQKASTLSLSVLVVIEMFNALNALSEDGSLLKVGVFANPYLIIAICGSMTLHCMICYVPLFENIFNTVPLSIQDWILVIGVSAPVVLVDEVLKFFSRIRNAKLLAERKKIQ</sequence>
<dbReference type="GO" id="GO:0016020">
    <property type="term" value="C:membrane"/>
    <property type="evidence" value="ECO:0007669"/>
    <property type="project" value="UniProtKB-SubCell"/>
</dbReference>
<feature type="transmembrane region" description="Helical" evidence="14">
    <location>
        <begin position="999"/>
        <end position="1019"/>
    </location>
</feature>
<evidence type="ECO:0000256" key="8">
    <source>
        <dbReference type="ARBA" id="ARBA00022840"/>
    </source>
</evidence>
<feature type="domain" description="Cation-transporting P-type ATPase N-terminal" evidence="15">
    <location>
        <begin position="9"/>
        <end position="83"/>
    </location>
</feature>
<evidence type="ECO:0000313" key="17">
    <source>
        <dbReference type="Proteomes" id="UP000688137"/>
    </source>
</evidence>
<dbReference type="Pfam" id="PF00689">
    <property type="entry name" value="Cation_ATPase_C"/>
    <property type="match status" value="1"/>
</dbReference>
<accession>A0A8S1MLQ4</accession>
<feature type="transmembrane region" description="Helical" evidence="14">
    <location>
        <begin position="271"/>
        <end position="288"/>
    </location>
</feature>
<feature type="transmembrane region" description="Helical" evidence="14">
    <location>
        <begin position="308"/>
        <end position="331"/>
    </location>
</feature>
<dbReference type="SFLD" id="SFLDS00003">
    <property type="entry name" value="Haloacid_Dehalogenase"/>
    <property type="match status" value="1"/>
</dbReference>
<evidence type="ECO:0000313" key="16">
    <source>
        <dbReference type="EMBL" id="CAD8080579.1"/>
    </source>
</evidence>
<feature type="transmembrane region" description="Helical" evidence="14">
    <location>
        <begin position="963"/>
        <end position="987"/>
    </location>
</feature>
<dbReference type="FunFam" id="3.40.50.1000:FF:000028">
    <property type="entry name" value="Calcium-transporting P-type ATPase, putative"/>
    <property type="match status" value="1"/>
</dbReference>
<dbReference type="PROSITE" id="PS00154">
    <property type="entry name" value="ATPASE_E1_E2"/>
    <property type="match status" value="1"/>
</dbReference>
<protein>
    <recommendedName>
        <fullName evidence="2">P-type Ca(2+) transporter</fullName>
        <ecNumber evidence="2">7.2.2.10</ecNumber>
    </recommendedName>
</protein>
<evidence type="ECO:0000256" key="14">
    <source>
        <dbReference type="SAM" id="Phobius"/>
    </source>
</evidence>
<keyword evidence="13 14" id="KW-0472">Membrane</keyword>
<dbReference type="NCBIfam" id="TIGR01494">
    <property type="entry name" value="ATPase_P-type"/>
    <property type="match status" value="2"/>
</dbReference>
<dbReference type="FunFam" id="1.20.1110.10:FF:000027">
    <property type="entry name" value="Calcium-transporting ATPase, putative"/>
    <property type="match status" value="1"/>
</dbReference>
<dbReference type="SMART" id="SM00831">
    <property type="entry name" value="Cation_ATPase_N"/>
    <property type="match status" value="1"/>
</dbReference>
<keyword evidence="11 14" id="KW-1133">Transmembrane helix</keyword>
<dbReference type="PANTHER" id="PTHR42861">
    <property type="entry name" value="CALCIUM-TRANSPORTING ATPASE"/>
    <property type="match status" value="1"/>
</dbReference>
<evidence type="ECO:0000256" key="3">
    <source>
        <dbReference type="ARBA" id="ARBA00022448"/>
    </source>
</evidence>
<evidence type="ECO:0000256" key="12">
    <source>
        <dbReference type="ARBA" id="ARBA00023065"/>
    </source>
</evidence>
<keyword evidence="12" id="KW-0406">Ion transport</keyword>
<dbReference type="InterPro" id="IPR018303">
    <property type="entry name" value="ATPase_P-typ_P_site"/>
</dbReference>
<dbReference type="Proteomes" id="UP000688137">
    <property type="component" value="Unassembled WGS sequence"/>
</dbReference>
<keyword evidence="4" id="KW-0109">Calcium transport</keyword>
<dbReference type="GO" id="GO:0016887">
    <property type="term" value="F:ATP hydrolysis activity"/>
    <property type="evidence" value="ECO:0007669"/>
    <property type="project" value="InterPro"/>
</dbReference>
<keyword evidence="5 14" id="KW-0812">Transmembrane</keyword>
<dbReference type="EC" id="7.2.2.10" evidence="2"/>
<dbReference type="Pfam" id="PF00122">
    <property type="entry name" value="E1-E2_ATPase"/>
    <property type="match status" value="1"/>
</dbReference>
<evidence type="ECO:0000256" key="6">
    <source>
        <dbReference type="ARBA" id="ARBA00022741"/>
    </source>
</evidence>
<name>A0A8S1MLQ4_PARPR</name>
<dbReference type="Pfam" id="PF13246">
    <property type="entry name" value="Cation_ATPase"/>
    <property type="match status" value="1"/>
</dbReference>
<dbReference type="InterPro" id="IPR006068">
    <property type="entry name" value="ATPase_P-typ_cation-transptr_C"/>
</dbReference>
<keyword evidence="3" id="KW-0813">Transport</keyword>
<feature type="transmembrane region" description="Helical" evidence="14">
    <location>
        <begin position="67"/>
        <end position="84"/>
    </location>
</feature>
<evidence type="ECO:0000256" key="13">
    <source>
        <dbReference type="ARBA" id="ARBA00023136"/>
    </source>
</evidence>
<keyword evidence="17" id="KW-1185">Reference proteome</keyword>
<evidence type="ECO:0000256" key="4">
    <source>
        <dbReference type="ARBA" id="ARBA00022568"/>
    </source>
</evidence>
<feature type="transmembrane region" description="Helical" evidence="14">
    <location>
        <begin position="853"/>
        <end position="877"/>
    </location>
</feature>
<dbReference type="CDD" id="cd02083">
    <property type="entry name" value="P-type_ATPase_SERCA"/>
    <property type="match status" value="1"/>
</dbReference>
<keyword evidence="8" id="KW-0067">ATP-binding</keyword>
<comment type="caution">
    <text evidence="16">The sequence shown here is derived from an EMBL/GenBank/DDBJ whole genome shotgun (WGS) entry which is preliminary data.</text>
</comment>
<dbReference type="InterPro" id="IPR001757">
    <property type="entry name" value="P_typ_ATPase"/>
</dbReference>
<dbReference type="InterPro" id="IPR044492">
    <property type="entry name" value="P_typ_ATPase_HD_dom"/>
</dbReference>
<dbReference type="InterPro" id="IPR004014">
    <property type="entry name" value="ATPase_P-typ_cation-transptr_N"/>
</dbReference>